<protein>
    <recommendedName>
        <fullName evidence="3">PhoU domain-containing protein</fullName>
    </recommendedName>
</protein>
<dbReference type="RefSeq" id="WP_251836739.1">
    <property type="nucleotide sequence ID" value="NZ_JACSQG010000006.1"/>
</dbReference>
<gene>
    <name evidence="1" type="ORF">H9642_12275</name>
</gene>
<evidence type="ECO:0000313" key="2">
    <source>
        <dbReference type="Proteomes" id="UP000611945"/>
    </source>
</evidence>
<dbReference type="Proteomes" id="UP000611945">
    <property type="component" value="Unassembled WGS sequence"/>
</dbReference>
<sequence>MDRALKKLHRTLDSVACHNESAALEIMRAAEKISDDLMRQRLLSVIHHLNHDADILRLVRDDVERVSRLG</sequence>
<proteinExistence type="predicted"/>
<organism evidence="1 2">
    <name type="scientific">Serpens gallinarum</name>
    <dbReference type="NCBI Taxonomy" id="2763075"/>
    <lineage>
        <taxon>Bacteria</taxon>
        <taxon>Pseudomonadati</taxon>
        <taxon>Pseudomonadota</taxon>
        <taxon>Gammaproteobacteria</taxon>
        <taxon>Pseudomonadales</taxon>
        <taxon>Pseudomonadaceae</taxon>
        <taxon>Pseudomonas</taxon>
    </lineage>
</organism>
<reference evidence="1 2" key="1">
    <citation type="submission" date="2020-08" db="EMBL/GenBank/DDBJ databases">
        <title>A Genomic Blueprint of the Chicken Gut Microbiome.</title>
        <authorList>
            <person name="Gilroy R."/>
            <person name="Ravi A."/>
            <person name="Getino M."/>
            <person name="Pursley I."/>
            <person name="Horton D.L."/>
            <person name="Alikhan N.-F."/>
            <person name="Baker D."/>
            <person name="Gharbi K."/>
            <person name="Hall N."/>
            <person name="Watson M."/>
            <person name="Adriaenssens E.M."/>
            <person name="Foster-Nyarko E."/>
            <person name="Jarju S."/>
            <person name="Secka A."/>
            <person name="Antonio M."/>
            <person name="Oren A."/>
            <person name="Chaudhuri R."/>
            <person name="La Ragione R.M."/>
            <person name="Hildebrand F."/>
            <person name="Pallen M.J."/>
        </authorList>
    </citation>
    <scope>NUCLEOTIDE SEQUENCE [LARGE SCALE GENOMIC DNA]</scope>
    <source>
        <strain evidence="1 2">Sa2CUA2</strain>
    </source>
</reference>
<keyword evidence="2" id="KW-1185">Reference proteome</keyword>
<dbReference type="EMBL" id="JACSQG010000006">
    <property type="protein sequence ID" value="MBD7977963.1"/>
    <property type="molecule type" value="Genomic_DNA"/>
</dbReference>
<comment type="caution">
    <text evidence="1">The sequence shown here is derived from an EMBL/GenBank/DDBJ whole genome shotgun (WGS) entry which is preliminary data.</text>
</comment>
<name>A0ABR8TQA7_9PSED</name>
<evidence type="ECO:0000313" key="1">
    <source>
        <dbReference type="EMBL" id="MBD7977963.1"/>
    </source>
</evidence>
<accession>A0ABR8TQA7</accession>
<evidence type="ECO:0008006" key="3">
    <source>
        <dbReference type="Google" id="ProtNLM"/>
    </source>
</evidence>